<evidence type="ECO:0000256" key="3">
    <source>
        <dbReference type="ARBA" id="ARBA00023163"/>
    </source>
</evidence>
<dbReference type="InterPro" id="IPR009057">
    <property type="entry name" value="Homeodomain-like_sf"/>
</dbReference>
<accession>A0A5Q2TQU7</accession>
<name>A0A5Q2TQU7_9BACI</name>
<keyword evidence="2" id="KW-0238">DNA-binding</keyword>
<proteinExistence type="predicted"/>
<reference evidence="5 6" key="1">
    <citation type="submission" date="2019-11" db="EMBL/GenBank/DDBJ databases">
        <title>Gracilibacillus salitolerans sp. nov., a moderate halophile isolated from a saline soil in northwest China.</title>
        <authorList>
            <person name="Gan L."/>
        </authorList>
    </citation>
    <scope>NUCLEOTIDE SEQUENCE [LARGE SCALE GENOMIC DNA]</scope>
    <source>
        <strain evidence="5 6">SCU50</strain>
    </source>
</reference>
<feature type="domain" description="HTH araC/xylS-type" evidence="4">
    <location>
        <begin position="150"/>
        <end position="248"/>
    </location>
</feature>
<dbReference type="GO" id="GO:0003700">
    <property type="term" value="F:DNA-binding transcription factor activity"/>
    <property type="evidence" value="ECO:0007669"/>
    <property type="project" value="InterPro"/>
</dbReference>
<dbReference type="Pfam" id="PF12833">
    <property type="entry name" value="HTH_18"/>
    <property type="match status" value="1"/>
</dbReference>
<evidence type="ECO:0000313" key="5">
    <source>
        <dbReference type="EMBL" id="QGH36100.1"/>
    </source>
</evidence>
<dbReference type="KEGG" id="grc:GI584_19510"/>
<dbReference type="Gene3D" id="1.10.10.60">
    <property type="entry name" value="Homeodomain-like"/>
    <property type="match status" value="2"/>
</dbReference>
<dbReference type="PANTHER" id="PTHR43280">
    <property type="entry name" value="ARAC-FAMILY TRANSCRIPTIONAL REGULATOR"/>
    <property type="match status" value="1"/>
</dbReference>
<organism evidence="5 6">
    <name type="scientific">Gracilibacillus salitolerans</name>
    <dbReference type="NCBI Taxonomy" id="2663022"/>
    <lineage>
        <taxon>Bacteria</taxon>
        <taxon>Bacillati</taxon>
        <taxon>Bacillota</taxon>
        <taxon>Bacilli</taxon>
        <taxon>Bacillales</taxon>
        <taxon>Bacillaceae</taxon>
        <taxon>Gracilibacillus</taxon>
    </lineage>
</organism>
<keyword evidence="3" id="KW-0804">Transcription</keyword>
<dbReference type="InterPro" id="IPR020449">
    <property type="entry name" value="Tscrpt_reg_AraC-type_HTH"/>
</dbReference>
<dbReference type="InterPro" id="IPR018062">
    <property type="entry name" value="HTH_AraC-typ_CS"/>
</dbReference>
<keyword evidence="6" id="KW-1185">Reference proteome</keyword>
<dbReference type="RefSeq" id="WP_153792287.1">
    <property type="nucleotide sequence ID" value="NZ_CP045915.1"/>
</dbReference>
<sequence length="254" mass="29969">MKNTSDISKQRMYAPEINDLQHEYLVSDNSHYCFETEAEFLRLFRNGDMRSLELFKNDRESFVQTLATSKNRNLRNNLIVLVSNITRAAIEAGCNPKEMVLLMENTVKDLENRLTPIDKEAFFELETKILLIFIRKIKQKRVEGLSKTSWMIVNYVQEHLSENITLDALALYCGRHPNYLSALFKRETNKNIQNYILEERIKKAKHLITYSDYLFIDIAHLCGFESQSYFTVQFKKMVGCTPKEYRNKRAQRKK</sequence>
<dbReference type="PROSITE" id="PS01124">
    <property type="entry name" value="HTH_ARAC_FAMILY_2"/>
    <property type="match status" value="1"/>
</dbReference>
<dbReference type="SMART" id="SM00342">
    <property type="entry name" value="HTH_ARAC"/>
    <property type="match status" value="1"/>
</dbReference>
<dbReference type="PROSITE" id="PS00041">
    <property type="entry name" value="HTH_ARAC_FAMILY_1"/>
    <property type="match status" value="1"/>
</dbReference>
<dbReference type="AlphaFoldDB" id="A0A5Q2TQU7"/>
<evidence type="ECO:0000256" key="2">
    <source>
        <dbReference type="ARBA" id="ARBA00023125"/>
    </source>
</evidence>
<dbReference type="EMBL" id="CP045915">
    <property type="protein sequence ID" value="QGH36100.1"/>
    <property type="molecule type" value="Genomic_DNA"/>
</dbReference>
<dbReference type="InterPro" id="IPR018060">
    <property type="entry name" value="HTH_AraC"/>
</dbReference>
<dbReference type="Proteomes" id="UP000339690">
    <property type="component" value="Chromosome"/>
</dbReference>
<dbReference type="PANTHER" id="PTHR43280:SF28">
    <property type="entry name" value="HTH-TYPE TRANSCRIPTIONAL ACTIVATOR RHAS"/>
    <property type="match status" value="1"/>
</dbReference>
<gene>
    <name evidence="5" type="ORF">GI584_19510</name>
</gene>
<dbReference type="SUPFAM" id="SSF46689">
    <property type="entry name" value="Homeodomain-like"/>
    <property type="match status" value="2"/>
</dbReference>
<evidence type="ECO:0000259" key="4">
    <source>
        <dbReference type="PROSITE" id="PS01124"/>
    </source>
</evidence>
<evidence type="ECO:0000256" key="1">
    <source>
        <dbReference type="ARBA" id="ARBA00023015"/>
    </source>
</evidence>
<dbReference type="GO" id="GO:0043565">
    <property type="term" value="F:sequence-specific DNA binding"/>
    <property type="evidence" value="ECO:0007669"/>
    <property type="project" value="InterPro"/>
</dbReference>
<protein>
    <submittedName>
        <fullName evidence="5">Helix-turn-helix domain-containing protein</fullName>
    </submittedName>
</protein>
<keyword evidence="1" id="KW-0805">Transcription regulation</keyword>
<dbReference type="PRINTS" id="PR00032">
    <property type="entry name" value="HTHARAC"/>
</dbReference>
<evidence type="ECO:0000313" key="6">
    <source>
        <dbReference type="Proteomes" id="UP000339690"/>
    </source>
</evidence>